<dbReference type="Gene3D" id="3.40.960.10">
    <property type="entry name" value="VSR Endonuclease"/>
    <property type="match status" value="1"/>
</dbReference>
<evidence type="ECO:0000313" key="3">
    <source>
        <dbReference type="Proteomes" id="UP000319557"/>
    </source>
</evidence>
<dbReference type="InterPro" id="IPR011335">
    <property type="entry name" value="Restrct_endonuc-II-like"/>
</dbReference>
<protein>
    <recommendedName>
        <fullName evidence="1">DUF559 domain-containing protein</fullName>
    </recommendedName>
</protein>
<proteinExistence type="predicted"/>
<evidence type="ECO:0000259" key="1">
    <source>
        <dbReference type="Pfam" id="PF04480"/>
    </source>
</evidence>
<reference evidence="2 3" key="1">
    <citation type="submission" date="2019-02" db="EMBL/GenBank/DDBJ databases">
        <title>Deep-cultivation of Planctomycetes and their phenomic and genomic characterization uncovers novel biology.</title>
        <authorList>
            <person name="Wiegand S."/>
            <person name="Jogler M."/>
            <person name="Boedeker C."/>
            <person name="Pinto D."/>
            <person name="Vollmers J."/>
            <person name="Rivas-Marin E."/>
            <person name="Kohn T."/>
            <person name="Peeters S.H."/>
            <person name="Heuer A."/>
            <person name="Rast P."/>
            <person name="Oberbeckmann S."/>
            <person name="Bunk B."/>
            <person name="Jeske O."/>
            <person name="Meyerdierks A."/>
            <person name="Storesund J.E."/>
            <person name="Kallscheuer N."/>
            <person name="Luecker S."/>
            <person name="Lage O.M."/>
            <person name="Pohl T."/>
            <person name="Merkel B.J."/>
            <person name="Hornburger P."/>
            <person name="Mueller R.-W."/>
            <person name="Bruemmer F."/>
            <person name="Labrenz M."/>
            <person name="Spormann A.M."/>
            <person name="Op den Camp H."/>
            <person name="Overmann J."/>
            <person name="Amann R."/>
            <person name="Jetten M.S.M."/>
            <person name="Mascher T."/>
            <person name="Medema M.H."/>
            <person name="Devos D.P."/>
            <person name="Kaster A.-K."/>
            <person name="Ovreas L."/>
            <person name="Rohde M."/>
            <person name="Galperin M.Y."/>
            <person name="Jogler C."/>
        </authorList>
    </citation>
    <scope>NUCLEOTIDE SEQUENCE [LARGE SCALE GENOMIC DNA]</scope>
    <source>
        <strain evidence="2 3">EC9</strain>
    </source>
</reference>
<name>A0A517LUA3_9BACT</name>
<dbReference type="PANTHER" id="PTHR38590:SF1">
    <property type="entry name" value="BLL0828 PROTEIN"/>
    <property type="match status" value="1"/>
</dbReference>
<dbReference type="RefSeq" id="WP_145341827.1">
    <property type="nucleotide sequence ID" value="NZ_CP036261.1"/>
</dbReference>
<dbReference type="AlphaFoldDB" id="A0A517LUA3"/>
<dbReference type="Pfam" id="PF04480">
    <property type="entry name" value="DUF559"/>
    <property type="match status" value="1"/>
</dbReference>
<evidence type="ECO:0000313" key="2">
    <source>
        <dbReference type="EMBL" id="QDS86204.1"/>
    </source>
</evidence>
<dbReference type="KEGG" id="ruv:EC9_03640"/>
<organism evidence="2 3">
    <name type="scientific">Rosistilla ulvae</name>
    <dbReference type="NCBI Taxonomy" id="1930277"/>
    <lineage>
        <taxon>Bacteria</taxon>
        <taxon>Pseudomonadati</taxon>
        <taxon>Planctomycetota</taxon>
        <taxon>Planctomycetia</taxon>
        <taxon>Pirellulales</taxon>
        <taxon>Pirellulaceae</taxon>
        <taxon>Rosistilla</taxon>
    </lineage>
</organism>
<feature type="domain" description="DUF559" evidence="1">
    <location>
        <begin position="11"/>
        <end position="113"/>
    </location>
</feature>
<sequence length="141" mass="16187">MAEHQPDDDISRARALRQTQTASEGLLWSVLRAKQLCGLKFRRQHPIHPWIVDFACPQMMLVVEIDGGFHDSVLSDDLKRQKHIESLGWQVLRFTDKQVEEDAEAIARAITYELGLPYKFKPRKAIGSGMKSVKRSTERKT</sequence>
<dbReference type="CDD" id="cd01038">
    <property type="entry name" value="Endonuclease_DUF559"/>
    <property type="match status" value="1"/>
</dbReference>
<dbReference type="InterPro" id="IPR047216">
    <property type="entry name" value="Endonuclease_DUF559_bact"/>
</dbReference>
<dbReference type="OrthoDB" id="9798754at2"/>
<dbReference type="Proteomes" id="UP000319557">
    <property type="component" value="Chromosome"/>
</dbReference>
<dbReference type="SUPFAM" id="SSF52980">
    <property type="entry name" value="Restriction endonuclease-like"/>
    <property type="match status" value="1"/>
</dbReference>
<gene>
    <name evidence="2" type="ORF">EC9_03640</name>
</gene>
<dbReference type="PANTHER" id="PTHR38590">
    <property type="entry name" value="BLL0828 PROTEIN"/>
    <property type="match status" value="1"/>
</dbReference>
<accession>A0A517LUA3</accession>
<dbReference type="InterPro" id="IPR007569">
    <property type="entry name" value="DUF559"/>
</dbReference>
<dbReference type="EMBL" id="CP036261">
    <property type="protein sequence ID" value="QDS86204.1"/>
    <property type="molecule type" value="Genomic_DNA"/>
</dbReference>
<keyword evidence="3" id="KW-1185">Reference proteome</keyword>